<dbReference type="GO" id="GO:0006508">
    <property type="term" value="P:proteolysis"/>
    <property type="evidence" value="ECO:0007669"/>
    <property type="project" value="UniProtKB-KW"/>
</dbReference>
<dbReference type="InterPro" id="IPR034005">
    <property type="entry name" value="M3A_DCP"/>
</dbReference>
<comment type="cofactor">
    <cofactor evidence="7">
        <name>Zn(2+)</name>
        <dbReference type="ChEBI" id="CHEBI:29105"/>
    </cofactor>
    <text evidence="7">Binds 1 zinc ion.</text>
</comment>
<dbReference type="GO" id="GO:0004222">
    <property type="term" value="F:metalloendopeptidase activity"/>
    <property type="evidence" value="ECO:0007669"/>
    <property type="project" value="InterPro"/>
</dbReference>
<comment type="similarity">
    <text evidence="1 7">Belongs to the peptidase M3 family.</text>
</comment>
<accession>A0A7S2MBP2</accession>
<evidence type="ECO:0000256" key="6">
    <source>
        <dbReference type="ARBA" id="ARBA00023049"/>
    </source>
</evidence>
<evidence type="ECO:0000256" key="5">
    <source>
        <dbReference type="ARBA" id="ARBA00022833"/>
    </source>
</evidence>
<dbReference type="InterPro" id="IPR024079">
    <property type="entry name" value="MetalloPept_cat_dom_sf"/>
</dbReference>
<sequence length="782" mass="88740">MMLASTTRRHILGSAQRLFLPLLCASANIGQSHSFTNNQYFFGRLKLATPALMSPLSLASTTTTQSDSSCPATKNMDENPLLGDWSTEPFNLPPFDRIQPNHFPPAFEECMKRHIDDLQAIVDNTDDPTFENVLVPYDQAGSLLSRTGAVFYNMCSSLNTDDMKEVQMSMVPILSRHRSATYTLPGLFEKLQAVYDNRLDAEAKLTEEQVRLVERVHMDFTRAGASFGEEQKKEYAELLAELASLQTEFQQNVMKDEETYEMKLKEEDLEGCPDSLVEAAKQVAAERGYNKEDSSEEDTYIITLSRSLVEPFLTFSSRRDLRQEAWKAWTSRGELDPTRDNLSIARNILLLRKKQANMHGYDTFAEYQCVDRMAKTPQNVMDLLENVWGRAKVCADKERTELEEYAKKIGEDVDGGIKPWDWRYYAEKVRVEKYDLDEAIVKPYFSLNKVTDALFAVSNKLFGLTYTKRSDLKVYHPDVVAYEVRRGDDLQAIFLHDNFARPFKSSGAWMSEYRSQTKNLPSSADSIESIPIVANNNNFAKGGDSESENTPTLLSFDDAKTLFHEMGHGHHGILSDATYSRLSSTSVLMDFVELPSQLMEHWFDEPEILKEYARHFETGEPIPDELLAKIQAAKSFQEGFRTIEYTSCALIDMALHSLSDYPDDFDMTKFEEEELGRLGMPAGIVMRHRPAHFSHLFSTSAYAAGYYVYLWAEVLDADVYAAFRESGNVFDSETAEKARKFIYSAGNTVAPDELFRKFRGRDPDISFMLEKKGLASADAPAS</sequence>
<evidence type="ECO:0000259" key="9">
    <source>
        <dbReference type="Pfam" id="PF01432"/>
    </source>
</evidence>
<keyword evidence="4 7" id="KW-0378">Hydrolase</keyword>
<dbReference type="Gene3D" id="3.40.390.10">
    <property type="entry name" value="Collagenase (Catalytic Domain)"/>
    <property type="match status" value="1"/>
</dbReference>
<evidence type="ECO:0000256" key="2">
    <source>
        <dbReference type="ARBA" id="ARBA00022670"/>
    </source>
</evidence>
<dbReference type="GO" id="GO:0046872">
    <property type="term" value="F:metal ion binding"/>
    <property type="evidence" value="ECO:0007669"/>
    <property type="project" value="UniProtKB-UniRule"/>
</dbReference>
<dbReference type="Pfam" id="PF01432">
    <property type="entry name" value="Peptidase_M3"/>
    <property type="match status" value="1"/>
</dbReference>
<gene>
    <name evidence="10" type="ORF">HTAM1171_LOCUS2071</name>
</gene>
<keyword evidence="5 7" id="KW-0862">Zinc</keyword>
<dbReference type="PANTHER" id="PTHR43660">
    <property type="entry name" value="DIPEPTIDYL CARBOXYPEPTIDASE"/>
    <property type="match status" value="1"/>
</dbReference>
<dbReference type="InterPro" id="IPR045090">
    <property type="entry name" value="Pept_M3A_M3B"/>
</dbReference>
<dbReference type="SUPFAM" id="SSF55486">
    <property type="entry name" value="Metalloproteases ('zincins'), catalytic domain"/>
    <property type="match status" value="1"/>
</dbReference>
<keyword evidence="3 7" id="KW-0479">Metal-binding</keyword>
<evidence type="ECO:0000256" key="7">
    <source>
        <dbReference type="RuleBase" id="RU003435"/>
    </source>
</evidence>
<dbReference type="EMBL" id="HBGV01003385">
    <property type="protein sequence ID" value="CAD9474216.1"/>
    <property type="molecule type" value="Transcribed_RNA"/>
</dbReference>
<dbReference type="InterPro" id="IPR024077">
    <property type="entry name" value="Neurolysin/TOP_dom2"/>
</dbReference>
<protein>
    <recommendedName>
        <fullName evidence="9">Peptidase M3A/M3B catalytic domain-containing protein</fullName>
    </recommendedName>
</protein>
<feature type="signal peptide" evidence="8">
    <location>
        <begin position="1"/>
        <end position="34"/>
    </location>
</feature>
<dbReference type="Gene3D" id="1.10.1370.10">
    <property type="entry name" value="Neurolysin, domain 3"/>
    <property type="match status" value="1"/>
</dbReference>
<reference evidence="10" key="1">
    <citation type="submission" date="2021-01" db="EMBL/GenBank/DDBJ databases">
        <authorList>
            <person name="Corre E."/>
            <person name="Pelletier E."/>
            <person name="Niang G."/>
            <person name="Scheremetjew M."/>
            <person name="Finn R."/>
            <person name="Kale V."/>
            <person name="Holt S."/>
            <person name="Cochrane G."/>
            <person name="Meng A."/>
            <person name="Brown T."/>
            <person name="Cohen L."/>
        </authorList>
    </citation>
    <scope>NUCLEOTIDE SEQUENCE</scope>
    <source>
        <strain evidence="10">CCMP826</strain>
    </source>
</reference>
<keyword evidence="2 7" id="KW-0645">Protease</keyword>
<dbReference type="AlphaFoldDB" id="A0A7S2MBP2"/>
<evidence type="ECO:0000256" key="4">
    <source>
        <dbReference type="ARBA" id="ARBA00022801"/>
    </source>
</evidence>
<proteinExistence type="inferred from homology"/>
<evidence type="ECO:0000256" key="3">
    <source>
        <dbReference type="ARBA" id="ARBA00022723"/>
    </source>
</evidence>
<evidence type="ECO:0000313" key="10">
    <source>
        <dbReference type="EMBL" id="CAD9474216.1"/>
    </source>
</evidence>
<dbReference type="PANTHER" id="PTHR43660:SF1">
    <property type="entry name" value="DIPEPTIDYL CARBOXYPEPTIDASE"/>
    <property type="match status" value="1"/>
</dbReference>
<feature type="chain" id="PRO_5030674381" description="Peptidase M3A/M3B catalytic domain-containing protein" evidence="8">
    <location>
        <begin position="35"/>
        <end position="782"/>
    </location>
</feature>
<name>A0A7S2MBP2_9STRA</name>
<feature type="domain" description="Peptidase M3A/M3B catalytic" evidence="9">
    <location>
        <begin position="313"/>
        <end position="773"/>
    </location>
</feature>
<keyword evidence="8" id="KW-0732">Signal</keyword>
<organism evidence="10">
    <name type="scientific">Helicotheca tamesis</name>
    <dbReference type="NCBI Taxonomy" id="374047"/>
    <lineage>
        <taxon>Eukaryota</taxon>
        <taxon>Sar</taxon>
        <taxon>Stramenopiles</taxon>
        <taxon>Ochrophyta</taxon>
        <taxon>Bacillariophyta</taxon>
        <taxon>Mediophyceae</taxon>
        <taxon>Lithodesmiophycidae</taxon>
        <taxon>Lithodesmiales</taxon>
        <taxon>Lithodesmiaceae</taxon>
        <taxon>Helicotheca</taxon>
    </lineage>
</organism>
<evidence type="ECO:0000256" key="1">
    <source>
        <dbReference type="ARBA" id="ARBA00006040"/>
    </source>
</evidence>
<dbReference type="CDD" id="cd06456">
    <property type="entry name" value="M3A_DCP"/>
    <property type="match status" value="1"/>
</dbReference>
<evidence type="ECO:0000256" key="8">
    <source>
        <dbReference type="SAM" id="SignalP"/>
    </source>
</evidence>
<dbReference type="InterPro" id="IPR001567">
    <property type="entry name" value="Pept_M3A_M3B_dom"/>
</dbReference>
<keyword evidence="6 7" id="KW-0482">Metalloprotease</keyword>